<evidence type="ECO:0000256" key="7">
    <source>
        <dbReference type="ARBA" id="ARBA00022777"/>
    </source>
</evidence>
<evidence type="ECO:0000256" key="6">
    <source>
        <dbReference type="ARBA" id="ARBA00022741"/>
    </source>
</evidence>
<organism evidence="14 15">
    <name type="scientific">Alteriqipengyuania halimionae</name>
    <dbReference type="NCBI Taxonomy" id="1926630"/>
    <lineage>
        <taxon>Bacteria</taxon>
        <taxon>Pseudomonadati</taxon>
        <taxon>Pseudomonadota</taxon>
        <taxon>Alphaproteobacteria</taxon>
        <taxon>Sphingomonadales</taxon>
        <taxon>Erythrobacteraceae</taxon>
        <taxon>Alteriqipengyuania</taxon>
    </lineage>
</organism>
<evidence type="ECO:0000256" key="11">
    <source>
        <dbReference type="ARBA" id="ARBA00029766"/>
    </source>
</evidence>
<dbReference type="UniPathway" id="UPA00077">
    <property type="reaction ID" value="UER00155"/>
</dbReference>
<name>A0A6I4TZ87_9SPHN</name>
<evidence type="ECO:0000256" key="12">
    <source>
        <dbReference type="ARBA" id="ARBA00033413"/>
    </source>
</evidence>
<dbReference type="GO" id="GO:0046654">
    <property type="term" value="P:tetrahydrofolate biosynthetic process"/>
    <property type="evidence" value="ECO:0007669"/>
    <property type="project" value="UniProtKB-UniPathway"/>
</dbReference>
<comment type="caution">
    <text evidence="14">The sequence shown here is derived from an EMBL/GenBank/DDBJ whole genome shotgun (WGS) entry which is preliminary data.</text>
</comment>
<reference evidence="14 15" key="1">
    <citation type="submission" date="2019-12" db="EMBL/GenBank/DDBJ databases">
        <title>Genomic-based taxomic classification of the family Erythrobacteraceae.</title>
        <authorList>
            <person name="Xu L."/>
        </authorList>
    </citation>
    <scope>NUCLEOTIDE SEQUENCE [LARGE SCALE GENOMIC DNA]</scope>
    <source>
        <strain evidence="14 15">LMG 29519</strain>
    </source>
</reference>
<dbReference type="AlphaFoldDB" id="A0A6I4TZ87"/>
<evidence type="ECO:0000313" key="14">
    <source>
        <dbReference type="EMBL" id="MXP08826.1"/>
    </source>
</evidence>
<dbReference type="NCBIfam" id="TIGR01498">
    <property type="entry name" value="folK"/>
    <property type="match status" value="1"/>
</dbReference>
<dbReference type="GO" id="GO:0005524">
    <property type="term" value="F:ATP binding"/>
    <property type="evidence" value="ECO:0007669"/>
    <property type="project" value="UniProtKB-KW"/>
</dbReference>
<comment type="pathway">
    <text evidence="1">Cofactor biosynthesis; tetrahydrofolate biosynthesis; 2-amino-4-hydroxy-6-hydroxymethyl-7,8-dihydropteridine diphosphate from 7,8-dihydroneopterin triphosphate: step 4/4.</text>
</comment>
<sequence>MRGYLSSTYLVALGSNRRRQPWGGPRAIVRAAMEELAALGTVRARSSIIDTAPLGPAQRRFANAAAVIESEYDPQAMLTGLQALEREFGRTRRGQRWGDRTLDCDIVLWSGGIFAEPDLAIPHPLFRERGFVLAPAVRIAPDWRDPVTGLSVRQLDARLTARRPLPSAPPWSGR</sequence>
<keyword evidence="8" id="KW-0067">ATP-binding</keyword>
<keyword evidence="7 14" id="KW-0418">Kinase</keyword>
<dbReference type="PANTHER" id="PTHR43071">
    <property type="entry name" value="2-AMINO-4-HYDROXY-6-HYDROXYMETHYLDIHYDROPTERIDINE PYROPHOSPHOKINASE"/>
    <property type="match status" value="1"/>
</dbReference>
<comment type="function">
    <text evidence="10">Catalyzes the transfer of pyrophosphate from adenosine triphosphate (ATP) to 6-hydroxymethyl-7,8-dihydropterin, an enzymatic step in folate biosynthesis pathway.</text>
</comment>
<evidence type="ECO:0000259" key="13">
    <source>
        <dbReference type="Pfam" id="PF01288"/>
    </source>
</evidence>
<dbReference type="Proteomes" id="UP000429229">
    <property type="component" value="Unassembled WGS sequence"/>
</dbReference>
<keyword evidence="6" id="KW-0547">Nucleotide-binding</keyword>
<dbReference type="InterPro" id="IPR000550">
    <property type="entry name" value="Hppk"/>
</dbReference>
<accession>A0A6I4TZ87</accession>
<dbReference type="OrthoDB" id="9808041at2"/>
<evidence type="ECO:0000256" key="2">
    <source>
        <dbReference type="ARBA" id="ARBA00005810"/>
    </source>
</evidence>
<dbReference type="GO" id="GO:0046656">
    <property type="term" value="P:folic acid biosynthetic process"/>
    <property type="evidence" value="ECO:0007669"/>
    <property type="project" value="UniProtKB-KW"/>
</dbReference>
<proteinExistence type="inferred from homology"/>
<evidence type="ECO:0000256" key="9">
    <source>
        <dbReference type="ARBA" id="ARBA00022909"/>
    </source>
</evidence>
<keyword evidence="9" id="KW-0289">Folate biosynthesis</keyword>
<dbReference type="CDD" id="cd00483">
    <property type="entry name" value="HPPK"/>
    <property type="match status" value="1"/>
</dbReference>
<feature type="domain" description="7,8-dihydro-6-hydroxymethylpterin-pyrophosphokinase" evidence="13">
    <location>
        <begin position="11"/>
        <end position="141"/>
    </location>
</feature>
<dbReference type="EC" id="2.7.6.3" evidence="3"/>
<comment type="similarity">
    <text evidence="2">Belongs to the HPPK family.</text>
</comment>
<keyword evidence="5 14" id="KW-0808">Transferase</keyword>
<evidence type="ECO:0000256" key="4">
    <source>
        <dbReference type="ARBA" id="ARBA00016218"/>
    </source>
</evidence>
<dbReference type="EMBL" id="WTYR01000001">
    <property type="protein sequence ID" value="MXP08826.1"/>
    <property type="molecule type" value="Genomic_DNA"/>
</dbReference>
<keyword evidence="15" id="KW-1185">Reference proteome</keyword>
<evidence type="ECO:0000256" key="8">
    <source>
        <dbReference type="ARBA" id="ARBA00022840"/>
    </source>
</evidence>
<dbReference type="PANTHER" id="PTHR43071:SF1">
    <property type="entry name" value="2-AMINO-4-HYDROXY-6-HYDROXYMETHYLDIHYDROPTERIDINE PYROPHOSPHOKINASE"/>
    <property type="match status" value="1"/>
</dbReference>
<dbReference type="GO" id="GO:0003848">
    <property type="term" value="F:2-amino-4-hydroxy-6-hydroxymethyldihydropteridine diphosphokinase activity"/>
    <property type="evidence" value="ECO:0007669"/>
    <property type="project" value="UniProtKB-EC"/>
</dbReference>
<gene>
    <name evidence="14" type="primary">folK</name>
    <name evidence="14" type="ORF">GRI68_01350</name>
</gene>
<protein>
    <recommendedName>
        <fullName evidence="4">2-amino-4-hydroxy-6-hydroxymethyldihydropteridine pyrophosphokinase</fullName>
        <ecNumber evidence="3">2.7.6.3</ecNumber>
    </recommendedName>
    <alternativeName>
        <fullName evidence="11">6-hydroxymethyl-7,8-dihydropterin pyrophosphokinase</fullName>
    </alternativeName>
    <alternativeName>
        <fullName evidence="12">7,8-dihydro-6-hydroxymethylpterin-pyrophosphokinase</fullName>
    </alternativeName>
</protein>
<evidence type="ECO:0000313" key="15">
    <source>
        <dbReference type="Proteomes" id="UP000429229"/>
    </source>
</evidence>
<dbReference type="Pfam" id="PF01288">
    <property type="entry name" value="HPPK"/>
    <property type="match status" value="1"/>
</dbReference>
<evidence type="ECO:0000256" key="1">
    <source>
        <dbReference type="ARBA" id="ARBA00005051"/>
    </source>
</evidence>
<evidence type="ECO:0000256" key="3">
    <source>
        <dbReference type="ARBA" id="ARBA00013253"/>
    </source>
</evidence>
<dbReference type="GO" id="GO:0016301">
    <property type="term" value="F:kinase activity"/>
    <property type="evidence" value="ECO:0007669"/>
    <property type="project" value="UniProtKB-KW"/>
</dbReference>
<dbReference type="InterPro" id="IPR035907">
    <property type="entry name" value="Hppk_sf"/>
</dbReference>
<dbReference type="SUPFAM" id="SSF55083">
    <property type="entry name" value="6-hydroxymethyl-7,8-dihydropterin pyrophosphokinase, HPPK"/>
    <property type="match status" value="1"/>
</dbReference>
<evidence type="ECO:0000256" key="10">
    <source>
        <dbReference type="ARBA" id="ARBA00029409"/>
    </source>
</evidence>
<dbReference type="Gene3D" id="3.30.70.560">
    <property type="entry name" value="7,8-Dihydro-6-hydroxymethylpterin-pyrophosphokinase HPPK"/>
    <property type="match status" value="1"/>
</dbReference>
<evidence type="ECO:0000256" key="5">
    <source>
        <dbReference type="ARBA" id="ARBA00022679"/>
    </source>
</evidence>